<dbReference type="PANTHER" id="PTHR11061:SF30">
    <property type="entry name" value="TRNA (URACIL(54)-C(5))-METHYLTRANSFERASE"/>
    <property type="match status" value="1"/>
</dbReference>
<dbReference type="PROSITE" id="PS50926">
    <property type="entry name" value="TRAM"/>
    <property type="match status" value="1"/>
</dbReference>
<name>A0ABY3PIA3_9CYAN</name>
<dbReference type="InterPro" id="IPR029063">
    <property type="entry name" value="SAM-dependent_MTases_sf"/>
</dbReference>
<dbReference type="Gene3D" id="3.40.50.150">
    <property type="entry name" value="Vaccinia Virus protein VP39"/>
    <property type="match status" value="1"/>
</dbReference>
<dbReference type="Pfam" id="PF05958">
    <property type="entry name" value="tRNA_U5-meth_tr"/>
    <property type="match status" value="1"/>
</dbReference>
<feature type="binding site" evidence="4">
    <location>
        <position position="344"/>
    </location>
    <ligand>
        <name>S-adenosyl-L-methionine</name>
        <dbReference type="ChEBI" id="CHEBI:59789"/>
    </ligand>
</feature>
<evidence type="ECO:0000256" key="3">
    <source>
        <dbReference type="ARBA" id="ARBA00022691"/>
    </source>
</evidence>
<keyword evidence="8" id="KW-1185">Reference proteome</keyword>
<evidence type="ECO:0000256" key="4">
    <source>
        <dbReference type="PROSITE-ProRule" id="PRU01024"/>
    </source>
</evidence>
<proteinExistence type="inferred from homology"/>
<reference evidence="7 8" key="1">
    <citation type="journal article" date="2021" name="Genome Biol. Evol.">
        <title>Complete Genome Sequencing of a Novel Gloeobacter Species from a Waterfall Cave in Mexico.</title>
        <authorList>
            <person name="Saw J.H."/>
            <person name="Cardona T."/>
            <person name="Montejano G."/>
        </authorList>
    </citation>
    <scope>NUCLEOTIDE SEQUENCE [LARGE SCALE GENOMIC DNA]</scope>
    <source>
        <strain evidence="7">MG652769</strain>
    </source>
</reference>
<dbReference type="Pfam" id="PF01938">
    <property type="entry name" value="TRAM"/>
    <property type="match status" value="1"/>
</dbReference>
<keyword evidence="2 4" id="KW-0808">Transferase</keyword>
<dbReference type="SUPFAM" id="SSF53335">
    <property type="entry name" value="S-adenosyl-L-methionine-dependent methyltransferases"/>
    <property type="match status" value="1"/>
</dbReference>
<evidence type="ECO:0000313" key="7">
    <source>
        <dbReference type="EMBL" id="UFP93353.1"/>
    </source>
</evidence>
<dbReference type="EMBL" id="CP063845">
    <property type="protein sequence ID" value="UFP93353.1"/>
    <property type="molecule type" value="Genomic_DNA"/>
</dbReference>
<feature type="binding site" evidence="4">
    <location>
        <position position="323"/>
    </location>
    <ligand>
        <name>S-adenosyl-L-methionine</name>
        <dbReference type="ChEBI" id="CHEBI:59789"/>
    </ligand>
</feature>
<sequence length="457" mass="49929">MVGRPVEPGALLQGQTVTVPITALAAGGDGIARLTDGRVLFVAGTVPGDTVEARLVHLKKDHAFGRILQIVQASPHRIEAPCPVAERCGSCQWQWIDYPFQLEAKQRQVREALEHLGGFAEPPVEPVIAQPRPFGYRNKSTFPIGRDARGEPVIGYYQKDSHRIVPLDACPVQDSRLDPLLAAARELIRVQGWSIYDEKHHRGALRHLGLRIGERTGQKLLTFVVNGQTLSGIKPAAQALMDRFPDLVGVCLNTHTERGNTIFGPQTRCVMGQDFIEDVLDGFRFRIEPTTFFQICAAQAEILARLVVQKAAATCDQTVIDAYCGIGTLSLPLARSARSVVGIESHVRSVEQARCNARINGVENCRFEAGTVEALLPDLKADIVVVDPPRKGCDPAVLAAILGSLPLRVIYVSCNPATLARDLRQLVAGGYRLVRVQPVDLFAQTHHVECVATLERP</sequence>
<dbReference type="EC" id="2.1.1.190" evidence="7"/>
<dbReference type="Proteomes" id="UP001054846">
    <property type="component" value="Chromosome"/>
</dbReference>
<feature type="domain" description="TRAM" evidence="6">
    <location>
        <begin position="10"/>
        <end position="69"/>
    </location>
</feature>
<accession>A0ABY3PIA3</accession>
<keyword evidence="1 4" id="KW-0489">Methyltransferase</keyword>
<feature type="binding site" evidence="4">
    <location>
        <position position="387"/>
    </location>
    <ligand>
        <name>S-adenosyl-L-methionine</name>
        <dbReference type="ChEBI" id="CHEBI:59789"/>
    </ligand>
</feature>
<dbReference type="GO" id="GO:0008168">
    <property type="term" value="F:methyltransferase activity"/>
    <property type="evidence" value="ECO:0007669"/>
    <property type="project" value="UniProtKB-KW"/>
</dbReference>
<dbReference type="CDD" id="cd02440">
    <property type="entry name" value="AdoMet_MTases"/>
    <property type="match status" value="1"/>
</dbReference>
<feature type="binding site" evidence="4">
    <location>
        <position position="294"/>
    </location>
    <ligand>
        <name>S-adenosyl-L-methionine</name>
        <dbReference type="ChEBI" id="CHEBI:59789"/>
    </ligand>
</feature>
<evidence type="ECO:0000256" key="2">
    <source>
        <dbReference type="ARBA" id="ARBA00022679"/>
    </source>
</evidence>
<dbReference type="RefSeq" id="WP_230840354.1">
    <property type="nucleotide sequence ID" value="NZ_CP063845.1"/>
</dbReference>
<dbReference type="InterPro" id="IPR010280">
    <property type="entry name" value="U5_MeTrfase_fam"/>
</dbReference>
<dbReference type="PROSITE" id="PS51687">
    <property type="entry name" value="SAM_MT_RNA_M5U"/>
    <property type="match status" value="1"/>
</dbReference>
<dbReference type="SUPFAM" id="SSF50249">
    <property type="entry name" value="Nucleic acid-binding proteins"/>
    <property type="match status" value="1"/>
</dbReference>
<dbReference type="Gene3D" id="2.40.50.1070">
    <property type="match status" value="1"/>
</dbReference>
<protein>
    <submittedName>
        <fullName evidence="7">23S rRNA (Uracil(1939)-C(5))-methyltransferase RlmD</fullName>
        <ecNumber evidence="7">2.1.1.190</ecNumber>
    </submittedName>
</protein>
<keyword evidence="3 4" id="KW-0949">S-adenosyl-L-methionine</keyword>
<dbReference type="PROSITE" id="PS01230">
    <property type="entry name" value="TRMA_1"/>
    <property type="match status" value="1"/>
</dbReference>
<comment type="similarity">
    <text evidence="4">Belongs to the class I-like SAM-binding methyltransferase superfamily. RNA M5U methyltransferase family.</text>
</comment>
<evidence type="ECO:0000256" key="5">
    <source>
        <dbReference type="PROSITE-ProRule" id="PRU10015"/>
    </source>
</evidence>
<dbReference type="InterPro" id="IPR012340">
    <property type="entry name" value="NA-bd_OB-fold"/>
</dbReference>
<organism evidence="7 8">
    <name type="scientific">Gloeobacter morelensis MG652769</name>
    <dbReference type="NCBI Taxonomy" id="2781736"/>
    <lineage>
        <taxon>Bacteria</taxon>
        <taxon>Bacillati</taxon>
        <taxon>Cyanobacteriota</taxon>
        <taxon>Cyanophyceae</taxon>
        <taxon>Gloeobacterales</taxon>
        <taxon>Gloeobacteraceae</taxon>
        <taxon>Gloeobacter</taxon>
        <taxon>Gloeobacter morelensis</taxon>
    </lineage>
</organism>
<feature type="active site" evidence="5">
    <location>
        <position position="414"/>
    </location>
</feature>
<dbReference type="InterPro" id="IPR030390">
    <property type="entry name" value="MeTrfase_TrmA_AS"/>
</dbReference>
<dbReference type="InterPro" id="IPR002792">
    <property type="entry name" value="TRAM_dom"/>
</dbReference>
<evidence type="ECO:0000256" key="1">
    <source>
        <dbReference type="ARBA" id="ARBA00022603"/>
    </source>
</evidence>
<dbReference type="Gene3D" id="2.40.50.140">
    <property type="entry name" value="Nucleic acid-binding proteins"/>
    <property type="match status" value="1"/>
</dbReference>
<dbReference type="PANTHER" id="PTHR11061">
    <property type="entry name" value="RNA M5U METHYLTRANSFERASE"/>
    <property type="match status" value="1"/>
</dbReference>
<dbReference type="NCBIfam" id="TIGR00479">
    <property type="entry name" value="rumA"/>
    <property type="match status" value="1"/>
</dbReference>
<evidence type="ECO:0000259" key="6">
    <source>
        <dbReference type="PROSITE" id="PS50926"/>
    </source>
</evidence>
<dbReference type="GO" id="GO:0032259">
    <property type="term" value="P:methylation"/>
    <property type="evidence" value="ECO:0007669"/>
    <property type="project" value="UniProtKB-KW"/>
</dbReference>
<evidence type="ECO:0000313" key="8">
    <source>
        <dbReference type="Proteomes" id="UP001054846"/>
    </source>
</evidence>
<gene>
    <name evidence="7" type="primary">rlmD</name>
    <name evidence="7" type="ORF">ISF26_16310</name>
</gene>
<feature type="active site" description="Nucleophile" evidence="4">
    <location>
        <position position="414"/>
    </location>
</feature>